<dbReference type="Proteomes" id="UP000177912">
    <property type="component" value="Unassembled WGS sequence"/>
</dbReference>
<proteinExistence type="predicted"/>
<name>A0A1F5NUM2_9BACT</name>
<evidence type="ECO:0000256" key="1">
    <source>
        <dbReference type="SAM" id="Phobius"/>
    </source>
</evidence>
<keyword evidence="1" id="KW-0472">Membrane</keyword>
<protein>
    <recommendedName>
        <fullName evidence="4">Helix-turn-helix domain-containing protein</fullName>
    </recommendedName>
</protein>
<feature type="transmembrane region" description="Helical" evidence="1">
    <location>
        <begin position="161"/>
        <end position="180"/>
    </location>
</feature>
<keyword evidence="1" id="KW-0812">Transmembrane</keyword>
<gene>
    <name evidence="2" type="ORF">A2826_01275</name>
</gene>
<keyword evidence="1" id="KW-1133">Transmembrane helix</keyword>
<evidence type="ECO:0000313" key="3">
    <source>
        <dbReference type="Proteomes" id="UP000177912"/>
    </source>
</evidence>
<comment type="caution">
    <text evidence="2">The sequence shown here is derived from an EMBL/GenBank/DDBJ whole genome shotgun (WGS) entry which is preliminary data.</text>
</comment>
<dbReference type="EMBL" id="MFEI01000013">
    <property type="protein sequence ID" value="OGE81040.1"/>
    <property type="molecule type" value="Genomic_DNA"/>
</dbReference>
<sequence>MSANSAVSENLTLAEAAKVFGYTPDHLAYLARGGFIGARRSGRIWLTTKETIRSYQDAMRSAGKPVALAEQSAWIEREASPNAEVNTTSTEVSEESQDLLEGIALLLQRYKVIFLTKHHYSYLSENNASKLGLYVGKAPLGLPVARMPYYMSAKPWYSQELVLTPVLVGLLAVFFILPSLPFKTSLISAFQTAGNGFAYSVESLNSMVEDGLATRMKKPEIINESYVSLEINPEVAGTISEESEFEILVRNYGMLPIEGKNFATILESEELIFSENEEVGQSFTTEQVILSVDDLASLLSENMLILRAGESGEVILEYERLDQIRSP</sequence>
<dbReference type="AlphaFoldDB" id="A0A1F5NUM2"/>
<reference evidence="2 3" key="1">
    <citation type="journal article" date="2016" name="Nat. Commun.">
        <title>Thousands of microbial genomes shed light on interconnected biogeochemical processes in an aquifer system.</title>
        <authorList>
            <person name="Anantharaman K."/>
            <person name="Brown C.T."/>
            <person name="Hug L.A."/>
            <person name="Sharon I."/>
            <person name="Castelle C.J."/>
            <person name="Probst A.J."/>
            <person name="Thomas B.C."/>
            <person name="Singh A."/>
            <person name="Wilkins M.J."/>
            <person name="Karaoz U."/>
            <person name="Brodie E.L."/>
            <person name="Williams K.H."/>
            <person name="Hubbard S.S."/>
            <person name="Banfield J.F."/>
        </authorList>
    </citation>
    <scope>NUCLEOTIDE SEQUENCE [LARGE SCALE GENOMIC DNA]</scope>
</reference>
<accession>A0A1F5NUM2</accession>
<evidence type="ECO:0000313" key="2">
    <source>
        <dbReference type="EMBL" id="OGE81040.1"/>
    </source>
</evidence>
<evidence type="ECO:0008006" key="4">
    <source>
        <dbReference type="Google" id="ProtNLM"/>
    </source>
</evidence>
<organism evidence="2 3">
    <name type="scientific">Candidatus Doudnabacteria bacterium RIFCSPHIGHO2_01_FULL_43_23</name>
    <dbReference type="NCBI Taxonomy" id="1817822"/>
    <lineage>
        <taxon>Bacteria</taxon>
        <taxon>Candidatus Doudnaibacteriota</taxon>
    </lineage>
</organism>